<dbReference type="PANTHER" id="PTHR20941">
    <property type="entry name" value="FOLATE SYNTHESIS PROTEINS"/>
    <property type="match status" value="1"/>
</dbReference>
<comment type="cofactor">
    <cofactor evidence="2">
        <name>Mg(2+)</name>
        <dbReference type="ChEBI" id="CHEBI:18420"/>
    </cofactor>
</comment>
<dbReference type="SUPFAM" id="SSF51717">
    <property type="entry name" value="Dihydropteroate synthetase-like"/>
    <property type="match status" value="1"/>
</dbReference>
<keyword evidence="7" id="KW-0460">Magnesium</keyword>
<dbReference type="PROSITE" id="PS50972">
    <property type="entry name" value="PTERIN_BINDING"/>
    <property type="match status" value="1"/>
</dbReference>
<dbReference type="Proteomes" id="UP000256424">
    <property type="component" value="Unassembled WGS sequence"/>
</dbReference>
<evidence type="ECO:0000256" key="2">
    <source>
        <dbReference type="ARBA" id="ARBA00001946"/>
    </source>
</evidence>
<name>A0A3D8J7M1_9HELI</name>
<evidence type="ECO:0000256" key="5">
    <source>
        <dbReference type="ARBA" id="ARBA00022679"/>
    </source>
</evidence>
<dbReference type="EMBL" id="NXLW01000002">
    <property type="protein sequence ID" value="RDU73412.1"/>
    <property type="molecule type" value="Genomic_DNA"/>
</dbReference>
<dbReference type="PROSITE" id="PS00793">
    <property type="entry name" value="DHPS_2"/>
    <property type="match status" value="1"/>
</dbReference>
<dbReference type="EC" id="2.5.1.15" evidence="4"/>
<dbReference type="GO" id="GO:0046872">
    <property type="term" value="F:metal ion binding"/>
    <property type="evidence" value="ECO:0007669"/>
    <property type="project" value="UniProtKB-KW"/>
</dbReference>
<sequence length="384" mass="43573">MQIERIKNLNAEMQRIQPDSVGYSIMKDKTQILGFKIYSLRTEAMQILKQNALSLGAELVTPRNAILGKEKSYDCLLLGTPKCLKLLRAKIAKQPFGLKTLSQSLQQFLQPQHTCNMSNFFQTKLMSIINVDSESFYQQYNVDEAIVKIHEHIALGADIIDIGAVSTRPNAKIIPANIELKRLERIFKEIRNLTTHIPFSIDTYHSEVAQMALDSGFSIINDVSGKPENMLEILQKNPQATYVLTHTKGTPQTMQHLCSYQNLIIEIDAFFQEKLNMLHDAYCDRVILDVGIGFAKDHLQNIALISKLAHFKHFSKPLLIGASHKSFLRKITSNENKKQLESTLLTHFLALQNGANILRVHDLAAHKEMLHIFHAFQVNDTDTL</sequence>
<dbReference type="InterPro" id="IPR006390">
    <property type="entry name" value="DHP_synth_dom"/>
</dbReference>
<dbReference type="CDD" id="cd00739">
    <property type="entry name" value="DHPS"/>
    <property type="match status" value="1"/>
</dbReference>
<dbReference type="GO" id="GO:0046654">
    <property type="term" value="P:tetrahydrofolate biosynthetic process"/>
    <property type="evidence" value="ECO:0007669"/>
    <property type="project" value="TreeGrafter"/>
</dbReference>
<dbReference type="Pfam" id="PF00809">
    <property type="entry name" value="Pterin_bind"/>
    <property type="match status" value="1"/>
</dbReference>
<keyword evidence="8" id="KW-0289">Folate biosynthesis</keyword>
<comment type="caution">
    <text evidence="10">The sequence shown here is derived from an EMBL/GenBank/DDBJ whole genome shotgun (WGS) entry which is preliminary data.</text>
</comment>
<comment type="catalytic activity">
    <reaction evidence="1">
        <text>(7,8-dihydropterin-6-yl)methyl diphosphate + 4-aminobenzoate = 7,8-dihydropteroate + diphosphate</text>
        <dbReference type="Rhea" id="RHEA:19949"/>
        <dbReference type="ChEBI" id="CHEBI:17836"/>
        <dbReference type="ChEBI" id="CHEBI:17839"/>
        <dbReference type="ChEBI" id="CHEBI:33019"/>
        <dbReference type="ChEBI" id="CHEBI:72950"/>
        <dbReference type="EC" id="2.5.1.15"/>
    </reaction>
</comment>
<protein>
    <recommendedName>
        <fullName evidence="4">dihydropteroate synthase</fullName>
        <ecNumber evidence="4">2.5.1.15</ecNumber>
    </recommendedName>
</protein>
<feature type="domain" description="Pterin-binding" evidence="9">
    <location>
        <begin position="123"/>
        <end position="371"/>
    </location>
</feature>
<organism evidence="10 11">
    <name type="scientific">Helicobacter aurati</name>
    <dbReference type="NCBI Taxonomy" id="137778"/>
    <lineage>
        <taxon>Bacteria</taxon>
        <taxon>Pseudomonadati</taxon>
        <taxon>Campylobacterota</taxon>
        <taxon>Epsilonproteobacteria</taxon>
        <taxon>Campylobacterales</taxon>
        <taxon>Helicobacteraceae</taxon>
        <taxon>Helicobacter</taxon>
    </lineage>
</organism>
<evidence type="ECO:0000259" key="9">
    <source>
        <dbReference type="PROSITE" id="PS50972"/>
    </source>
</evidence>
<dbReference type="InterPro" id="IPR000489">
    <property type="entry name" value="Pterin-binding_dom"/>
</dbReference>
<dbReference type="AlphaFoldDB" id="A0A3D8J7M1"/>
<proteinExistence type="predicted"/>
<evidence type="ECO:0000256" key="3">
    <source>
        <dbReference type="ARBA" id="ARBA00004763"/>
    </source>
</evidence>
<evidence type="ECO:0000313" key="10">
    <source>
        <dbReference type="EMBL" id="RDU73412.1"/>
    </source>
</evidence>
<evidence type="ECO:0000256" key="8">
    <source>
        <dbReference type="ARBA" id="ARBA00022909"/>
    </source>
</evidence>
<accession>A0A3D8J7M1</accession>
<reference evidence="10 11" key="1">
    <citation type="submission" date="2018-04" db="EMBL/GenBank/DDBJ databases">
        <title>Novel Campyloabacter and Helicobacter Species and Strains.</title>
        <authorList>
            <person name="Mannion A.J."/>
            <person name="Shen Z."/>
            <person name="Fox J.G."/>
        </authorList>
    </citation>
    <scope>NUCLEOTIDE SEQUENCE [LARGE SCALE GENOMIC DNA]</scope>
    <source>
        <strain evidence="10 11">MIT 97-5075</strain>
    </source>
</reference>
<dbReference type="InterPro" id="IPR011005">
    <property type="entry name" value="Dihydropteroate_synth-like_sf"/>
</dbReference>
<evidence type="ECO:0000313" key="11">
    <source>
        <dbReference type="Proteomes" id="UP000256424"/>
    </source>
</evidence>
<keyword evidence="5" id="KW-0808">Transferase</keyword>
<dbReference type="GO" id="GO:0046656">
    <property type="term" value="P:folic acid biosynthetic process"/>
    <property type="evidence" value="ECO:0007669"/>
    <property type="project" value="UniProtKB-KW"/>
</dbReference>
<dbReference type="NCBIfam" id="TIGR01496">
    <property type="entry name" value="DHPS"/>
    <property type="match status" value="1"/>
</dbReference>
<dbReference type="Gene3D" id="3.20.20.20">
    <property type="entry name" value="Dihydropteroate synthase-like"/>
    <property type="match status" value="1"/>
</dbReference>
<dbReference type="InterPro" id="IPR045031">
    <property type="entry name" value="DHP_synth-like"/>
</dbReference>
<keyword evidence="6" id="KW-0479">Metal-binding</keyword>
<comment type="pathway">
    <text evidence="3">Cofactor biosynthesis; tetrahydrofolate biosynthesis; 7,8-dihydrofolate from 2-amino-4-hydroxy-6-hydroxymethyl-7,8-dihydropteridine diphosphate and 4-aminobenzoate: step 1/2.</text>
</comment>
<gene>
    <name evidence="10" type="primary">folP</name>
    <name evidence="10" type="ORF">CQA66_01755</name>
</gene>
<dbReference type="GO" id="GO:0004156">
    <property type="term" value="F:dihydropteroate synthase activity"/>
    <property type="evidence" value="ECO:0007669"/>
    <property type="project" value="UniProtKB-EC"/>
</dbReference>
<keyword evidence="11" id="KW-1185">Reference proteome</keyword>
<dbReference type="GO" id="GO:0005829">
    <property type="term" value="C:cytosol"/>
    <property type="evidence" value="ECO:0007669"/>
    <property type="project" value="TreeGrafter"/>
</dbReference>
<evidence type="ECO:0000256" key="6">
    <source>
        <dbReference type="ARBA" id="ARBA00022723"/>
    </source>
</evidence>
<dbReference type="PANTHER" id="PTHR20941:SF1">
    <property type="entry name" value="FOLIC ACID SYNTHESIS PROTEIN FOL1"/>
    <property type="match status" value="1"/>
</dbReference>
<evidence type="ECO:0000256" key="7">
    <source>
        <dbReference type="ARBA" id="ARBA00022842"/>
    </source>
</evidence>
<dbReference type="RefSeq" id="WP_104763025.1">
    <property type="nucleotide sequence ID" value="NZ_FZPM01000012.1"/>
</dbReference>
<evidence type="ECO:0000256" key="1">
    <source>
        <dbReference type="ARBA" id="ARBA00000012"/>
    </source>
</evidence>
<evidence type="ECO:0000256" key="4">
    <source>
        <dbReference type="ARBA" id="ARBA00012458"/>
    </source>
</evidence>
<dbReference type="OrthoDB" id="9811744at2"/>